<proteinExistence type="predicted"/>
<sequence length="116" mass="13546">MKRILSFLCIFLPILSSCISNAEHQKKEQLLIGHWKEDKYACRLYNEMVFQENGQAKFLVGRHQWLEGSYQHLNGDLYDIVAPKGRHHEITIQVKGNQMKMSAAYVDSFCLMKRVT</sequence>
<evidence type="ECO:0000313" key="2">
    <source>
        <dbReference type="EMBL" id="MXQ55044.1"/>
    </source>
</evidence>
<feature type="chain" id="PRO_5026193722" evidence="1">
    <location>
        <begin position="23"/>
        <end position="116"/>
    </location>
</feature>
<name>A0A6I4W2M8_9BACL</name>
<keyword evidence="3" id="KW-1185">Reference proteome</keyword>
<feature type="signal peptide" evidence="1">
    <location>
        <begin position="1"/>
        <end position="22"/>
    </location>
</feature>
<dbReference type="RefSeq" id="WP_160802395.1">
    <property type="nucleotide sequence ID" value="NZ_WUUL01000011.1"/>
</dbReference>
<keyword evidence="1" id="KW-0732">Signal</keyword>
<evidence type="ECO:0000256" key="1">
    <source>
        <dbReference type="SAM" id="SignalP"/>
    </source>
</evidence>
<reference evidence="2 3" key="1">
    <citation type="submission" date="2019-12" db="EMBL/GenBank/DDBJ databases">
        <title>Whole-genome analyses of novel actinobacteria.</title>
        <authorList>
            <person name="Sahin N."/>
            <person name="Saygin H."/>
        </authorList>
    </citation>
    <scope>NUCLEOTIDE SEQUENCE [LARGE SCALE GENOMIC DNA]</scope>
    <source>
        <strain evidence="2 3">KC615</strain>
    </source>
</reference>
<dbReference type="EMBL" id="WUUL01000011">
    <property type="protein sequence ID" value="MXQ55044.1"/>
    <property type="molecule type" value="Genomic_DNA"/>
</dbReference>
<organism evidence="2 3">
    <name type="scientific">Shimazuella alba</name>
    <dbReference type="NCBI Taxonomy" id="2690964"/>
    <lineage>
        <taxon>Bacteria</taxon>
        <taxon>Bacillati</taxon>
        <taxon>Bacillota</taxon>
        <taxon>Bacilli</taxon>
        <taxon>Bacillales</taxon>
        <taxon>Thermoactinomycetaceae</taxon>
        <taxon>Shimazuella</taxon>
    </lineage>
</organism>
<gene>
    <name evidence="2" type="ORF">GSM42_15230</name>
</gene>
<protein>
    <submittedName>
        <fullName evidence="2">Uncharacterized protein</fullName>
    </submittedName>
</protein>
<dbReference type="AlphaFoldDB" id="A0A6I4W2M8"/>
<dbReference type="Proteomes" id="UP000430692">
    <property type="component" value="Unassembled WGS sequence"/>
</dbReference>
<accession>A0A6I4W2M8</accession>
<evidence type="ECO:0000313" key="3">
    <source>
        <dbReference type="Proteomes" id="UP000430692"/>
    </source>
</evidence>
<comment type="caution">
    <text evidence="2">The sequence shown here is derived from an EMBL/GenBank/DDBJ whole genome shotgun (WGS) entry which is preliminary data.</text>
</comment>
<dbReference type="PROSITE" id="PS51257">
    <property type="entry name" value="PROKAR_LIPOPROTEIN"/>
    <property type="match status" value="1"/>
</dbReference>